<sequence>MRITLTAVFTIVAYDAEAHDPALGSEVSWAFFFAALPLALAALAYGLGMSRLWAASGLGRTIHLGRAACFAAGWLSLAVAMVSPLERLATELFIAHMIEHQILIVVAAPLLVLSRPLAPLLWALPHRARLTAGKALRSSIVLTPFRKAASPFSATVLHAIALWLWHAPGLYEAALLEQPVHWLQHLSFLFTALLFWWALLFGVGREAYGVSIFCLFATTLHSGFLGILLSLSRTPLYPAQGHAAAEWGLSPLEDQQLAGLIMWVPGGMIYLVAALALAALWIGGSSASLDEKDRHGFPTR</sequence>
<evidence type="ECO:0000256" key="2">
    <source>
        <dbReference type="ARBA" id="ARBA00022475"/>
    </source>
</evidence>
<evidence type="ECO:0000313" key="8">
    <source>
        <dbReference type="Proteomes" id="UP000730739"/>
    </source>
</evidence>
<feature type="transmembrane region" description="Helical" evidence="6">
    <location>
        <begin position="64"/>
        <end position="82"/>
    </location>
</feature>
<dbReference type="EMBL" id="JAGILA010000007">
    <property type="protein sequence ID" value="MBP2237942.1"/>
    <property type="molecule type" value="Genomic_DNA"/>
</dbReference>
<feature type="transmembrane region" description="Helical" evidence="6">
    <location>
        <begin position="260"/>
        <end position="282"/>
    </location>
</feature>
<feature type="transmembrane region" description="Helical" evidence="6">
    <location>
        <begin position="210"/>
        <end position="231"/>
    </location>
</feature>
<evidence type="ECO:0000256" key="6">
    <source>
        <dbReference type="SAM" id="Phobius"/>
    </source>
</evidence>
<protein>
    <submittedName>
        <fullName evidence="7">Cytochrome c oxidase assembly factor CtaG</fullName>
    </submittedName>
</protein>
<dbReference type="InterPro" id="IPR019108">
    <property type="entry name" value="Caa3_assmbl_CtaG-rel"/>
</dbReference>
<evidence type="ECO:0000256" key="5">
    <source>
        <dbReference type="ARBA" id="ARBA00023136"/>
    </source>
</evidence>
<keyword evidence="8" id="KW-1185">Reference proteome</keyword>
<accession>A0ABS4R4X4</accession>
<name>A0ABS4R4X4_9HYPH</name>
<comment type="caution">
    <text evidence="7">The sequence shown here is derived from an EMBL/GenBank/DDBJ whole genome shotgun (WGS) entry which is preliminary data.</text>
</comment>
<evidence type="ECO:0000256" key="4">
    <source>
        <dbReference type="ARBA" id="ARBA00022989"/>
    </source>
</evidence>
<feature type="transmembrane region" description="Helical" evidence="6">
    <location>
        <begin position="185"/>
        <end position="203"/>
    </location>
</feature>
<comment type="subcellular location">
    <subcellularLocation>
        <location evidence="1">Cell membrane</location>
        <topology evidence="1">Multi-pass membrane protein</topology>
    </subcellularLocation>
</comment>
<evidence type="ECO:0000256" key="1">
    <source>
        <dbReference type="ARBA" id="ARBA00004651"/>
    </source>
</evidence>
<evidence type="ECO:0000256" key="3">
    <source>
        <dbReference type="ARBA" id="ARBA00022692"/>
    </source>
</evidence>
<feature type="transmembrane region" description="Helical" evidence="6">
    <location>
        <begin position="28"/>
        <end position="52"/>
    </location>
</feature>
<dbReference type="Pfam" id="PF09678">
    <property type="entry name" value="Caa3_CtaG"/>
    <property type="match status" value="1"/>
</dbReference>
<organism evidence="7 8">
    <name type="scientific">Sinorhizobium kostiense</name>
    <dbReference type="NCBI Taxonomy" id="76747"/>
    <lineage>
        <taxon>Bacteria</taxon>
        <taxon>Pseudomonadati</taxon>
        <taxon>Pseudomonadota</taxon>
        <taxon>Alphaproteobacteria</taxon>
        <taxon>Hyphomicrobiales</taxon>
        <taxon>Rhizobiaceae</taxon>
        <taxon>Sinorhizobium/Ensifer group</taxon>
        <taxon>Sinorhizobium</taxon>
    </lineage>
</organism>
<evidence type="ECO:0000313" key="7">
    <source>
        <dbReference type="EMBL" id="MBP2237942.1"/>
    </source>
</evidence>
<feature type="transmembrane region" description="Helical" evidence="6">
    <location>
        <begin position="145"/>
        <end position="165"/>
    </location>
</feature>
<keyword evidence="2" id="KW-1003">Cell membrane</keyword>
<keyword evidence="4 6" id="KW-1133">Transmembrane helix</keyword>
<dbReference type="Proteomes" id="UP000730739">
    <property type="component" value="Unassembled WGS sequence"/>
</dbReference>
<feature type="transmembrane region" description="Helical" evidence="6">
    <location>
        <begin position="102"/>
        <end position="124"/>
    </location>
</feature>
<keyword evidence="5 6" id="KW-0472">Membrane</keyword>
<reference evidence="7 8" key="1">
    <citation type="submission" date="2021-03" db="EMBL/GenBank/DDBJ databases">
        <title>Genomic Encyclopedia of Type Strains, Phase IV (KMG-IV): sequencing the most valuable type-strain genomes for metagenomic binning, comparative biology and taxonomic classification.</title>
        <authorList>
            <person name="Goeker M."/>
        </authorList>
    </citation>
    <scope>NUCLEOTIDE SEQUENCE [LARGE SCALE GENOMIC DNA]</scope>
    <source>
        <strain evidence="7 8">DSM 13372</strain>
    </source>
</reference>
<proteinExistence type="predicted"/>
<dbReference type="RefSeq" id="WP_209604553.1">
    <property type="nucleotide sequence ID" value="NZ_JAGILA010000007.1"/>
</dbReference>
<gene>
    <name evidence="7" type="ORF">J2Z31_004469</name>
</gene>
<keyword evidence="3 6" id="KW-0812">Transmembrane</keyword>